<evidence type="ECO:0000256" key="5">
    <source>
        <dbReference type="ARBA" id="ARBA00023002"/>
    </source>
</evidence>
<dbReference type="PANTHER" id="PTHR12918">
    <property type="entry name" value="CYSTEINE DIOXYGENASE"/>
    <property type="match status" value="1"/>
</dbReference>
<evidence type="ECO:0000256" key="1">
    <source>
        <dbReference type="ARBA" id="ARBA00006622"/>
    </source>
</evidence>
<keyword evidence="5 9" id="KW-0560">Oxidoreductase</keyword>
<evidence type="ECO:0000313" key="11">
    <source>
        <dbReference type="EMBL" id="KAG4411976.1"/>
    </source>
</evidence>
<dbReference type="SUPFAM" id="SSF51182">
    <property type="entry name" value="RmlC-like cupins"/>
    <property type="match status" value="1"/>
</dbReference>
<comment type="catalytic activity">
    <reaction evidence="9">
        <text>L-cysteine + O2 = 3-sulfino-L-alanine + H(+)</text>
        <dbReference type="Rhea" id="RHEA:20441"/>
        <dbReference type="ChEBI" id="CHEBI:15378"/>
        <dbReference type="ChEBI" id="CHEBI:15379"/>
        <dbReference type="ChEBI" id="CHEBI:35235"/>
        <dbReference type="ChEBI" id="CHEBI:61085"/>
        <dbReference type="EC" id="1.13.11.20"/>
    </reaction>
</comment>
<feature type="compositionally biased region" description="Polar residues" evidence="10">
    <location>
        <begin position="30"/>
        <end position="39"/>
    </location>
</feature>
<dbReference type="Gene3D" id="2.60.120.10">
    <property type="entry name" value="Jelly Rolls"/>
    <property type="match status" value="1"/>
</dbReference>
<accession>A0A8H7T2V4</accession>
<dbReference type="GO" id="GO:0019448">
    <property type="term" value="P:L-cysteine catabolic process"/>
    <property type="evidence" value="ECO:0007669"/>
    <property type="project" value="TreeGrafter"/>
</dbReference>
<name>A0A8H7T2V4_9HELO</name>
<comment type="similarity">
    <text evidence="1 9">Belongs to the cysteine dioxygenase family.</text>
</comment>
<feature type="binding site" evidence="8">
    <location>
        <position position="172"/>
    </location>
    <ligand>
        <name>Fe cation</name>
        <dbReference type="ChEBI" id="CHEBI:24875"/>
        <note>catalytic</note>
    </ligand>
</feature>
<feature type="compositionally biased region" description="Low complexity" evidence="10">
    <location>
        <begin position="72"/>
        <end position="90"/>
    </location>
</feature>
<organism evidence="11 12">
    <name type="scientific">Cadophora malorum</name>
    <dbReference type="NCBI Taxonomy" id="108018"/>
    <lineage>
        <taxon>Eukaryota</taxon>
        <taxon>Fungi</taxon>
        <taxon>Dikarya</taxon>
        <taxon>Ascomycota</taxon>
        <taxon>Pezizomycotina</taxon>
        <taxon>Leotiomycetes</taxon>
        <taxon>Helotiales</taxon>
        <taxon>Ploettnerulaceae</taxon>
        <taxon>Cadophora</taxon>
    </lineage>
</organism>
<gene>
    <name evidence="11" type="ORF">IFR04_014882</name>
</gene>
<dbReference type="InterPro" id="IPR014710">
    <property type="entry name" value="RmlC-like_jellyroll"/>
</dbReference>
<evidence type="ECO:0000256" key="7">
    <source>
        <dbReference type="PIRSR" id="PIRSR610300-50"/>
    </source>
</evidence>
<dbReference type="AlphaFoldDB" id="A0A8H7T2V4"/>
<protein>
    <recommendedName>
        <fullName evidence="2 9">Cysteine dioxygenase</fullName>
        <ecNumber evidence="2 9">1.13.11.20</ecNumber>
    </recommendedName>
</protein>
<feature type="binding site" evidence="8">
    <location>
        <position position="170"/>
    </location>
    <ligand>
        <name>Fe cation</name>
        <dbReference type="ChEBI" id="CHEBI:24875"/>
        <note>catalytic</note>
    </ligand>
</feature>
<evidence type="ECO:0000256" key="9">
    <source>
        <dbReference type="RuleBase" id="RU366010"/>
    </source>
</evidence>
<comment type="cofactor">
    <cofactor evidence="9">
        <name>Fe cation</name>
        <dbReference type="ChEBI" id="CHEBI:24875"/>
    </cofactor>
    <text evidence="9">Binds 1 Fe cation per subunit.</text>
</comment>
<evidence type="ECO:0000256" key="6">
    <source>
        <dbReference type="ARBA" id="ARBA00023004"/>
    </source>
</evidence>
<evidence type="ECO:0000256" key="2">
    <source>
        <dbReference type="ARBA" id="ARBA00013133"/>
    </source>
</evidence>
<proteinExistence type="inferred from homology"/>
<keyword evidence="3 8" id="KW-0479">Metal-binding</keyword>
<feature type="cross-link" description="3'-(S-cysteinyl)-tyrosine (Cys-Tyr)" evidence="7">
    <location>
        <begin position="177"/>
        <end position="258"/>
    </location>
</feature>
<evidence type="ECO:0000256" key="4">
    <source>
        <dbReference type="ARBA" id="ARBA00022964"/>
    </source>
</evidence>
<sequence>MPPLKPNTIRTLRSKLPAQSPRIPPIHRTLTVTAKNATSIEPRKQPSHSSLILPQSSSSSPSSPNQTPAHTPSARTPPSTQSSPPQSSFSDFDALLNALSKHLTTTPKHLPTLHGLLRSYTSSPSSHSQWSKYAHSNPTKQYTRNLITSVPGIFNLLLLVWTPGMRSPIHDHADSHCLMKIMKGTLRERRFAMPVQKSGSVVRERETMERHANEEGGLKEIARTDFGENKVAYISDKMGLHEIINPSLTEYAVSLHLYTPPNAATYGCHVYDPVTGESKHVMQSAYDSVRGVVGGVE</sequence>
<dbReference type="GO" id="GO:0017172">
    <property type="term" value="F:cysteine dioxygenase activity"/>
    <property type="evidence" value="ECO:0007669"/>
    <property type="project" value="UniProtKB-UniRule"/>
</dbReference>
<dbReference type="Pfam" id="PF05995">
    <property type="entry name" value="CDO_I"/>
    <property type="match status" value="1"/>
</dbReference>
<dbReference type="PANTHER" id="PTHR12918:SF1">
    <property type="entry name" value="CYSTEINE DIOXYGENASE TYPE 1"/>
    <property type="match status" value="1"/>
</dbReference>
<keyword evidence="12" id="KW-1185">Reference proteome</keyword>
<reference evidence="11" key="1">
    <citation type="submission" date="2021-02" db="EMBL/GenBank/DDBJ databases">
        <title>Genome sequence Cadophora malorum strain M34.</title>
        <authorList>
            <person name="Stefanovic E."/>
            <person name="Vu D."/>
            <person name="Scully C."/>
            <person name="Dijksterhuis J."/>
            <person name="Roader J."/>
            <person name="Houbraken J."/>
        </authorList>
    </citation>
    <scope>NUCLEOTIDE SEQUENCE</scope>
    <source>
        <strain evidence="11">M34</strain>
    </source>
</reference>
<dbReference type="OrthoDB" id="543511at2759"/>
<keyword evidence="7" id="KW-0883">Thioether bond</keyword>
<keyword evidence="6 8" id="KW-0408">Iron</keyword>
<evidence type="ECO:0000256" key="10">
    <source>
        <dbReference type="SAM" id="MobiDB-lite"/>
    </source>
</evidence>
<dbReference type="EC" id="1.13.11.20" evidence="2 9"/>
<evidence type="ECO:0000256" key="8">
    <source>
        <dbReference type="PIRSR" id="PIRSR610300-51"/>
    </source>
</evidence>
<keyword evidence="4 9" id="KW-0223">Dioxygenase</keyword>
<dbReference type="EMBL" id="JAFJYH010000422">
    <property type="protein sequence ID" value="KAG4411976.1"/>
    <property type="molecule type" value="Genomic_DNA"/>
</dbReference>
<comment type="caution">
    <text evidence="11">The sequence shown here is derived from an EMBL/GenBank/DDBJ whole genome shotgun (WGS) entry which is preliminary data.</text>
</comment>
<feature type="binding site" evidence="8">
    <location>
        <position position="241"/>
    </location>
    <ligand>
        <name>Fe cation</name>
        <dbReference type="ChEBI" id="CHEBI:24875"/>
        <note>catalytic</note>
    </ligand>
</feature>
<dbReference type="GO" id="GO:0008198">
    <property type="term" value="F:ferrous iron binding"/>
    <property type="evidence" value="ECO:0007669"/>
    <property type="project" value="TreeGrafter"/>
</dbReference>
<dbReference type="CDD" id="cd10548">
    <property type="entry name" value="cupin_CDO"/>
    <property type="match status" value="1"/>
</dbReference>
<feature type="compositionally biased region" description="Low complexity" evidence="10">
    <location>
        <begin position="47"/>
        <end position="64"/>
    </location>
</feature>
<dbReference type="InterPro" id="IPR010300">
    <property type="entry name" value="CDO_1"/>
</dbReference>
<dbReference type="Proteomes" id="UP000664132">
    <property type="component" value="Unassembled WGS sequence"/>
</dbReference>
<evidence type="ECO:0000256" key="3">
    <source>
        <dbReference type="ARBA" id="ARBA00022723"/>
    </source>
</evidence>
<feature type="region of interest" description="Disordered" evidence="10">
    <location>
        <begin position="1"/>
        <end position="90"/>
    </location>
</feature>
<dbReference type="InterPro" id="IPR011051">
    <property type="entry name" value="RmlC_Cupin_sf"/>
</dbReference>
<evidence type="ECO:0000313" key="12">
    <source>
        <dbReference type="Proteomes" id="UP000664132"/>
    </source>
</evidence>